<dbReference type="STRING" id="1612308.SAMN05444581_11575"/>
<dbReference type="Proteomes" id="UP000198755">
    <property type="component" value="Unassembled WGS sequence"/>
</dbReference>
<reference evidence="1 2" key="1">
    <citation type="submission" date="2016-10" db="EMBL/GenBank/DDBJ databases">
        <authorList>
            <person name="de Groot N.N."/>
        </authorList>
    </citation>
    <scope>NUCLEOTIDE SEQUENCE [LARGE SCALE GENOMIC DNA]</scope>
    <source>
        <strain evidence="1 2">NE2</strain>
    </source>
</reference>
<gene>
    <name evidence="1" type="ORF">SAMN05444581_11575</name>
</gene>
<evidence type="ECO:0000313" key="2">
    <source>
        <dbReference type="Proteomes" id="UP000198755"/>
    </source>
</evidence>
<organism evidence="1 2">
    <name type="scientific">Methylocapsa palsarum</name>
    <dbReference type="NCBI Taxonomy" id="1612308"/>
    <lineage>
        <taxon>Bacteria</taxon>
        <taxon>Pseudomonadati</taxon>
        <taxon>Pseudomonadota</taxon>
        <taxon>Alphaproteobacteria</taxon>
        <taxon>Hyphomicrobiales</taxon>
        <taxon>Beijerinckiaceae</taxon>
        <taxon>Methylocapsa</taxon>
    </lineage>
</organism>
<protein>
    <submittedName>
        <fullName evidence="1">Uncharacterized protein</fullName>
    </submittedName>
</protein>
<dbReference type="EMBL" id="FOSN01000015">
    <property type="protein sequence ID" value="SFK69331.1"/>
    <property type="molecule type" value="Genomic_DNA"/>
</dbReference>
<dbReference type="AlphaFoldDB" id="A0A1I4BNA0"/>
<keyword evidence="2" id="KW-1185">Reference proteome</keyword>
<sequence length="88" mass="10159">MARGFPHPASPRIWRLTGSLRSFDTGYGLAGYSPMNRFIYRLVRDYDPPNPRTVNWALESGEPPAPFFPRRTFDPWSRISTWLTGEEA</sequence>
<evidence type="ECO:0000313" key="1">
    <source>
        <dbReference type="EMBL" id="SFK69331.1"/>
    </source>
</evidence>
<name>A0A1I4BNA0_9HYPH</name>
<accession>A0A1I4BNA0</accession>
<proteinExistence type="predicted"/>